<organism evidence="1 2">
    <name type="scientific">Caerostris extrusa</name>
    <name type="common">Bark spider</name>
    <name type="synonym">Caerostris bankana</name>
    <dbReference type="NCBI Taxonomy" id="172846"/>
    <lineage>
        <taxon>Eukaryota</taxon>
        <taxon>Metazoa</taxon>
        <taxon>Ecdysozoa</taxon>
        <taxon>Arthropoda</taxon>
        <taxon>Chelicerata</taxon>
        <taxon>Arachnida</taxon>
        <taxon>Araneae</taxon>
        <taxon>Araneomorphae</taxon>
        <taxon>Entelegynae</taxon>
        <taxon>Araneoidea</taxon>
        <taxon>Araneidae</taxon>
        <taxon>Caerostris</taxon>
    </lineage>
</organism>
<comment type="caution">
    <text evidence="1">The sequence shown here is derived from an EMBL/GenBank/DDBJ whole genome shotgun (WGS) entry which is preliminary data.</text>
</comment>
<name>A0AAV4SEK5_CAEEX</name>
<gene>
    <name evidence="1" type="ORF">CEXT_705741</name>
</gene>
<dbReference type="EMBL" id="BPLR01009435">
    <property type="protein sequence ID" value="GIY31927.1"/>
    <property type="molecule type" value="Genomic_DNA"/>
</dbReference>
<evidence type="ECO:0000313" key="1">
    <source>
        <dbReference type="EMBL" id="GIY31927.1"/>
    </source>
</evidence>
<proteinExistence type="predicted"/>
<keyword evidence="2" id="KW-1185">Reference proteome</keyword>
<reference evidence="1 2" key="1">
    <citation type="submission" date="2021-06" db="EMBL/GenBank/DDBJ databases">
        <title>Caerostris extrusa draft genome.</title>
        <authorList>
            <person name="Kono N."/>
            <person name="Arakawa K."/>
        </authorList>
    </citation>
    <scope>NUCLEOTIDE SEQUENCE [LARGE SCALE GENOMIC DNA]</scope>
</reference>
<dbReference type="Proteomes" id="UP001054945">
    <property type="component" value="Unassembled WGS sequence"/>
</dbReference>
<sequence length="97" mass="11483">MNDVTDSEWSQLYMKPLLSHIALCRPRSSIKGFSTFVSFSNPLEEPFGHQVHQALLRPRHHQFFFVLHIKFQLRVPIRKPNLVKTMQFQAHKIFPNN</sequence>
<protein>
    <submittedName>
        <fullName evidence="1">Uncharacterized protein</fullName>
    </submittedName>
</protein>
<accession>A0AAV4SEK5</accession>
<evidence type="ECO:0000313" key="2">
    <source>
        <dbReference type="Proteomes" id="UP001054945"/>
    </source>
</evidence>
<dbReference type="AlphaFoldDB" id="A0AAV4SEK5"/>